<feature type="transmembrane region" description="Helical" evidence="1">
    <location>
        <begin position="28"/>
        <end position="59"/>
    </location>
</feature>
<keyword evidence="3" id="KW-1185">Reference proteome</keyword>
<proteinExistence type="predicted"/>
<comment type="caution">
    <text evidence="2">The sequence shown here is derived from an EMBL/GenBank/DDBJ whole genome shotgun (WGS) entry which is preliminary data.</text>
</comment>
<sequence>MFLPILAATFYLFTAIAAFKMETPMKGLLFILAVAGISAILYLFVLFPGISGVSVALMLGAFILRQGSR</sequence>
<organism evidence="2 3">
    <name type="scientific">Pedobacter lusitanus</name>
    <dbReference type="NCBI Taxonomy" id="1503925"/>
    <lineage>
        <taxon>Bacteria</taxon>
        <taxon>Pseudomonadati</taxon>
        <taxon>Bacteroidota</taxon>
        <taxon>Sphingobacteriia</taxon>
        <taxon>Sphingobacteriales</taxon>
        <taxon>Sphingobacteriaceae</taxon>
        <taxon>Pedobacter</taxon>
    </lineage>
</organism>
<accession>A0A0D0FQQ0</accession>
<protein>
    <submittedName>
        <fullName evidence="2">Uncharacterized protein</fullName>
    </submittedName>
</protein>
<reference evidence="2 3" key="1">
    <citation type="submission" date="2015-01" db="EMBL/GenBank/DDBJ databases">
        <title>Draft genome sequence of Pedobacter sp. NL19 isolated from sludge of an effluent treatment pond in an abandoned uranium mine.</title>
        <authorList>
            <person name="Santos T."/>
            <person name="Caetano T."/>
            <person name="Covas C."/>
            <person name="Cruz A."/>
            <person name="Mendo S."/>
        </authorList>
    </citation>
    <scope>NUCLEOTIDE SEQUENCE [LARGE SCALE GENOMIC DNA]</scope>
    <source>
        <strain evidence="2 3">NL19</strain>
    </source>
</reference>
<evidence type="ECO:0000256" key="1">
    <source>
        <dbReference type="SAM" id="Phobius"/>
    </source>
</evidence>
<evidence type="ECO:0000313" key="2">
    <source>
        <dbReference type="EMBL" id="KIO74774.1"/>
    </source>
</evidence>
<evidence type="ECO:0000313" key="3">
    <source>
        <dbReference type="Proteomes" id="UP000032049"/>
    </source>
</evidence>
<keyword evidence="1" id="KW-1133">Transmembrane helix</keyword>
<keyword evidence="1" id="KW-0472">Membrane</keyword>
<gene>
    <name evidence="2" type="ORF">TH53_24465</name>
</gene>
<dbReference type="EMBL" id="JXRA01000136">
    <property type="protein sequence ID" value="KIO74774.1"/>
    <property type="molecule type" value="Genomic_DNA"/>
</dbReference>
<dbReference type="Proteomes" id="UP000032049">
    <property type="component" value="Unassembled WGS sequence"/>
</dbReference>
<name>A0A0D0FQQ0_9SPHI</name>
<dbReference type="OrthoDB" id="773168at2"/>
<dbReference type="AlphaFoldDB" id="A0A0D0FQQ0"/>
<keyword evidence="1" id="KW-0812">Transmembrane</keyword>